<gene>
    <name evidence="1" type="ORF">CISIN_1g035454mg</name>
</gene>
<dbReference type="GO" id="GO:0003676">
    <property type="term" value="F:nucleic acid binding"/>
    <property type="evidence" value="ECO:0007669"/>
    <property type="project" value="InterPro"/>
</dbReference>
<organism evidence="1 2">
    <name type="scientific">Citrus sinensis</name>
    <name type="common">Sweet orange</name>
    <name type="synonym">Citrus aurantium var. sinensis</name>
    <dbReference type="NCBI Taxonomy" id="2711"/>
    <lineage>
        <taxon>Eukaryota</taxon>
        <taxon>Viridiplantae</taxon>
        <taxon>Streptophyta</taxon>
        <taxon>Embryophyta</taxon>
        <taxon>Tracheophyta</taxon>
        <taxon>Spermatophyta</taxon>
        <taxon>Magnoliopsida</taxon>
        <taxon>eudicotyledons</taxon>
        <taxon>Gunneridae</taxon>
        <taxon>Pentapetalae</taxon>
        <taxon>rosids</taxon>
        <taxon>malvids</taxon>
        <taxon>Sapindales</taxon>
        <taxon>Rutaceae</taxon>
        <taxon>Aurantioideae</taxon>
        <taxon>Citrus</taxon>
    </lineage>
</organism>
<dbReference type="STRING" id="2711.A0A067H4V7"/>
<sequence>MAKLCGEARRLKDKFLSFQISHVLRNLNSEADAQATLAVGLADGEVAEECVI</sequence>
<dbReference type="InterPro" id="IPR036397">
    <property type="entry name" value="RNaseH_sf"/>
</dbReference>
<dbReference type="Gene3D" id="3.30.420.10">
    <property type="entry name" value="Ribonuclease H-like superfamily/Ribonuclease H"/>
    <property type="match status" value="1"/>
</dbReference>
<dbReference type="SMR" id="A0A067H4V7"/>
<protein>
    <submittedName>
        <fullName evidence="1">Uncharacterized protein</fullName>
    </submittedName>
</protein>
<accession>A0A067H4V7</accession>
<dbReference type="EMBL" id="KK784875">
    <property type="protein sequence ID" value="KDO82581.1"/>
    <property type="molecule type" value="Genomic_DNA"/>
</dbReference>
<keyword evidence="2" id="KW-1185">Reference proteome</keyword>
<reference evidence="1 2" key="1">
    <citation type="submission" date="2014-04" db="EMBL/GenBank/DDBJ databases">
        <authorList>
            <consortium name="International Citrus Genome Consortium"/>
            <person name="Gmitter F."/>
            <person name="Chen C."/>
            <person name="Farmerie W."/>
            <person name="Harkins T."/>
            <person name="Desany B."/>
            <person name="Mohiuddin M."/>
            <person name="Kodira C."/>
            <person name="Borodovsky M."/>
            <person name="Lomsadze A."/>
            <person name="Burns P."/>
            <person name="Jenkins J."/>
            <person name="Prochnik S."/>
            <person name="Shu S."/>
            <person name="Chapman J."/>
            <person name="Pitluck S."/>
            <person name="Schmutz J."/>
            <person name="Rokhsar D."/>
        </authorList>
    </citation>
    <scope>NUCLEOTIDE SEQUENCE</scope>
</reference>
<dbReference type="AlphaFoldDB" id="A0A067H4V7"/>
<dbReference type="Proteomes" id="UP000027120">
    <property type="component" value="Unassembled WGS sequence"/>
</dbReference>
<proteinExistence type="predicted"/>
<name>A0A067H4V7_CITSI</name>
<evidence type="ECO:0000313" key="1">
    <source>
        <dbReference type="EMBL" id="KDO82581.1"/>
    </source>
</evidence>
<evidence type="ECO:0000313" key="2">
    <source>
        <dbReference type="Proteomes" id="UP000027120"/>
    </source>
</evidence>